<dbReference type="EC" id="2.7.13.3" evidence="2"/>
<protein>
    <recommendedName>
        <fullName evidence="2">histidine kinase</fullName>
        <ecNumber evidence="2">2.7.13.3</ecNumber>
    </recommendedName>
</protein>
<accession>A0ABN2IGL8</accession>
<keyword evidence="3" id="KW-0808">Transferase</keyword>
<proteinExistence type="predicted"/>
<dbReference type="Gene3D" id="3.30.565.10">
    <property type="entry name" value="Histidine kinase-like ATPase, C-terminal domain"/>
    <property type="match status" value="1"/>
</dbReference>
<dbReference type="SUPFAM" id="SSF55874">
    <property type="entry name" value="ATPase domain of HSP90 chaperone/DNA topoisomerase II/histidine kinase"/>
    <property type="match status" value="1"/>
</dbReference>
<evidence type="ECO:0000313" key="7">
    <source>
        <dbReference type="EMBL" id="GAA1704706.1"/>
    </source>
</evidence>
<dbReference type="PANTHER" id="PTHR43711:SF1">
    <property type="entry name" value="HISTIDINE KINASE 1"/>
    <property type="match status" value="1"/>
</dbReference>
<dbReference type="Pfam" id="PF02518">
    <property type="entry name" value="HATPase_c"/>
    <property type="match status" value="1"/>
</dbReference>
<comment type="catalytic activity">
    <reaction evidence="1">
        <text>ATP + protein L-histidine = ADP + protein N-phospho-L-histidine.</text>
        <dbReference type="EC" id="2.7.13.3"/>
    </reaction>
</comment>
<sequence>MADVSHPELLDLDGAVEDVVRLQRLAADLLLARLDALVREGERERIFERFVRLDDARSRDDGGAGLGLAIARDVAVRHGGTLAVRAAPEGGALFELRVPA</sequence>
<evidence type="ECO:0000256" key="2">
    <source>
        <dbReference type="ARBA" id="ARBA00012438"/>
    </source>
</evidence>
<feature type="domain" description="Histidine kinase" evidence="6">
    <location>
        <begin position="38"/>
        <end position="100"/>
    </location>
</feature>
<keyword evidence="8" id="KW-1185">Reference proteome</keyword>
<evidence type="ECO:0000259" key="6">
    <source>
        <dbReference type="PROSITE" id="PS50109"/>
    </source>
</evidence>
<dbReference type="InterPro" id="IPR050736">
    <property type="entry name" value="Sensor_HK_Regulatory"/>
</dbReference>
<name>A0ABN2IGL8_9ACTN</name>
<evidence type="ECO:0000256" key="5">
    <source>
        <dbReference type="ARBA" id="ARBA00023012"/>
    </source>
</evidence>
<dbReference type="PANTHER" id="PTHR43711">
    <property type="entry name" value="TWO-COMPONENT HISTIDINE KINASE"/>
    <property type="match status" value="1"/>
</dbReference>
<dbReference type="InterPro" id="IPR005467">
    <property type="entry name" value="His_kinase_dom"/>
</dbReference>
<evidence type="ECO:0000256" key="3">
    <source>
        <dbReference type="ARBA" id="ARBA00022679"/>
    </source>
</evidence>
<dbReference type="InterPro" id="IPR036890">
    <property type="entry name" value="HATPase_C_sf"/>
</dbReference>
<dbReference type="InterPro" id="IPR004358">
    <property type="entry name" value="Sig_transdc_His_kin-like_C"/>
</dbReference>
<comment type="caution">
    <text evidence="7">The sequence shown here is derived from an EMBL/GenBank/DDBJ whole genome shotgun (WGS) entry which is preliminary data.</text>
</comment>
<reference evidence="7 8" key="1">
    <citation type="journal article" date="2019" name="Int. J. Syst. Evol. Microbiol.">
        <title>The Global Catalogue of Microorganisms (GCM) 10K type strain sequencing project: providing services to taxonomists for standard genome sequencing and annotation.</title>
        <authorList>
            <consortium name="The Broad Institute Genomics Platform"/>
            <consortium name="The Broad Institute Genome Sequencing Center for Infectious Disease"/>
            <person name="Wu L."/>
            <person name="Ma J."/>
        </authorList>
    </citation>
    <scope>NUCLEOTIDE SEQUENCE [LARGE SCALE GENOMIC DNA]</scope>
    <source>
        <strain evidence="7 8">JCM 13244</strain>
    </source>
</reference>
<dbReference type="InterPro" id="IPR003594">
    <property type="entry name" value="HATPase_dom"/>
</dbReference>
<dbReference type="Proteomes" id="UP001499947">
    <property type="component" value="Unassembled WGS sequence"/>
</dbReference>
<keyword evidence="5" id="KW-0902">Two-component regulatory system</keyword>
<evidence type="ECO:0000256" key="1">
    <source>
        <dbReference type="ARBA" id="ARBA00000085"/>
    </source>
</evidence>
<evidence type="ECO:0000313" key="8">
    <source>
        <dbReference type="Proteomes" id="UP001499947"/>
    </source>
</evidence>
<dbReference type="PROSITE" id="PS50109">
    <property type="entry name" value="HIS_KIN"/>
    <property type="match status" value="1"/>
</dbReference>
<gene>
    <name evidence="7" type="ORF">GCM10009680_51920</name>
</gene>
<evidence type="ECO:0000256" key="4">
    <source>
        <dbReference type="ARBA" id="ARBA00022777"/>
    </source>
</evidence>
<dbReference type="PRINTS" id="PR00344">
    <property type="entry name" value="BCTRLSENSOR"/>
</dbReference>
<dbReference type="EMBL" id="BAAALR010000060">
    <property type="protein sequence ID" value="GAA1704706.1"/>
    <property type="molecule type" value="Genomic_DNA"/>
</dbReference>
<organism evidence="7 8">
    <name type="scientific">Streptomyces yatensis</name>
    <dbReference type="NCBI Taxonomy" id="155177"/>
    <lineage>
        <taxon>Bacteria</taxon>
        <taxon>Bacillati</taxon>
        <taxon>Actinomycetota</taxon>
        <taxon>Actinomycetes</taxon>
        <taxon>Kitasatosporales</taxon>
        <taxon>Streptomycetaceae</taxon>
        <taxon>Streptomyces</taxon>
        <taxon>Streptomyces violaceusniger group</taxon>
    </lineage>
</organism>
<keyword evidence="4" id="KW-0418">Kinase</keyword>